<organism evidence="2 3">
    <name type="scientific">Salegentibacter echinorum</name>
    <dbReference type="NCBI Taxonomy" id="1073325"/>
    <lineage>
        <taxon>Bacteria</taxon>
        <taxon>Pseudomonadati</taxon>
        <taxon>Bacteroidota</taxon>
        <taxon>Flavobacteriia</taxon>
        <taxon>Flavobacteriales</taxon>
        <taxon>Flavobacteriaceae</taxon>
        <taxon>Salegentibacter</taxon>
    </lineage>
</organism>
<dbReference type="RefSeq" id="WP_072880794.1">
    <property type="nucleotide sequence ID" value="NZ_FQVT01000012.1"/>
</dbReference>
<keyword evidence="2" id="KW-0413">Isomerase</keyword>
<sequence>MKIKSIYFYRLLFLALFPLTILSCKNQDGKNKENKNLKAEAERQVEPFFKLSLAQWSLHKPIFDGKLDPMDFAEKANEMGFEGIEYVSTFYAEKIKNAEDPEKAMQETLDSLKAKSEEFEVENVLIMVDGEGELASADREEREQAVENHKKWVDAAQFLGAHAIRVNLFGAEDREEWKKSAVSGLKMLSEYAKEKNINILVENHGYLSSNAKLLVEVMKEVAMENCGTLPDFGNFCLKREGGKRWEAACIEEYPTYQGIEEMMPYAKAVSAKSYDFNEQGAETTLDYKRIMKIVQDAGYTGFVGVEYEGENLSPKEGIMATKELLIRVGKELNDEGKEEQ</sequence>
<dbReference type="EMBL" id="FQVT01000012">
    <property type="protein sequence ID" value="SHG43076.1"/>
    <property type="molecule type" value="Genomic_DNA"/>
</dbReference>
<dbReference type="SUPFAM" id="SSF51658">
    <property type="entry name" value="Xylose isomerase-like"/>
    <property type="match status" value="1"/>
</dbReference>
<dbReference type="PROSITE" id="PS51257">
    <property type="entry name" value="PROKAR_LIPOPROTEIN"/>
    <property type="match status" value="1"/>
</dbReference>
<dbReference type="GO" id="GO:0016853">
    <property type="term" value="F:isomerase activity"/>
    <property type="evidence" value="ECO:0007669"/>
    <property type="project" value="UniProtKB-KW"/>
</dbReference>
<proteinExistence type="predicted"/>
<dbReference type="STRING" id="1073325.SAMN05444483_11212"/>
<dbReference type="Proteomes" id="UP000183945">
    <property type="component" value="Unassembled WGS sequence"/>
</dbReference>
<dbReference type="InterPro" id="IPR013022">
    <property type="entry name" value="Xyl_isomerase-like_TIM-brl"/>
</dbReference>
<gene>
    <name evidence="2" type="ORF">SAMN05444483_11212</name>
</gene>
<name>A0A1M5JR65_SALEC</name>
<accession>A0A1M5JR65</accession>
<evidence type="ECO:0000313" key="2">
    <source>
        <dbReference type="EMBL" id="SHG43076.1"/>
    </source>
</evidence>
<dbReference type="PANTHER" id="PTHR12110">
    <property type="entry name" value="HYDROXYPYRUVATE ISOMERASE"/>
    <property type="match status" value="1"/>
</dbReference>
<evidence type="ECO:0000313" key="3">
    <source>
        <dbReference type="Proteomes" id="UP000183945"/>
    </source>
</evidence>
<dbReference type="PANTHER" id="PTHR12110:SF53">
    <property type="entry name" value="BLR5974 PROTEIN"/>
    <property type="match status" value="1"/>
</dbReference>
<dbReference type="Gene3D" id="3.20.20.150">
    <property type="entry name" value="Divalent-metal-dependent TIM barrel enzymes"/>
    <property type="match status" value="1"/>
</dbReference>
<keyword evidence="3" id="KW-1185">Reference proteome</keyword>
<dbReference type="OrthoDB" id="1114629at2"/>
<protein>
    <submittedName>
        <fullName evidence="2">Sugar phosphate isomerase/epimerase</fullName>
    </submittedName>
</protein>
<feature type="domain" description="Xylose isomerase-like TIM barrel" evidence="1">
    <location>
        <begin position="74"/>
        <end position="320"/>
    </location>
</feature>
<dbReference type="Pfam" id="PF01261">
    <property type="entry name" value="AP_endonuc_2"/>
    <property type="match status" value="1"/>
</dbReference>
<dbReference type="InterPro" id="IPR050312">
    <property type="entry name" value="IolE/XylAMocC-like"/>
</dbReference>
<evidence type="ECO:0000259" key="1">
    <source>
        <dbReference type="Pfam" id="PF01261"/>
    </source>
</evidence>
<reference evidence="3" key="1">
    <citation type="submission" date="2016-11" db="EMBL/GenBank/DDBJ databases">
        <authorList>
            <person name="Varghese N."/>
            <person name="Submissions S."/>
        </authorList>
    </citation>
    <scope>NUCLEOTIDE SEQUENCE [LARGE SCALE GENOMIC DNA]</scope>
    <source>
        <strain evidence="3">DSM 24579</strain>
    </source>
</reference>
<dbReference type="InterPro" id="IPR036237">
    <property type="entry name" value="Xyl_isomerase-like_sf"/>
</dbReference>
<dbReference type="AlphaFoldDB" id="A0A1M5JR65"/>